<evidence type="ECO:0000313" key="4">
    <source>
        <dbReference type="Proteomes" id="UP001610818"/>
    </source>
</evidence>
<evidence type="ECO:0000313" key="3">
    <source>
        <dbReference type="EMBL" id="MFH8551517.1"/>
    </source>
</evidence>
<feature type="compositionally biased region" description="Low complexity" evidence="1">
    <location>
        <begin position="31"/>
        <end position="43"/>
    </location>
</feature>
<evidence type="ECO:0000256" key="2">
    <source>
        <dbReference type="SAM" id="Phobius"/>
    </source>
</evidence>
<feature type="region of interest" description="Disordered" evidence="1">
    <location>
        <begin position="1"/>
        <end position="55"/>
    </location>
</feature>
<name>A0ABW7R2N3_9ACTN</name>
<keyword evidence="2" id="KW-0472">Membrane</keyword>
<protein>
    <recommendedName>
        <fullName evidence="5">Integral membrane protein</fullName>
    </recommendedName>
</protein>
<feature type="transmembrane region" description="Helical" evidence="2">
    <location>
        <begin position="62"/>
        <end position="86"/>
    </location>
</feature>
<gene>
    <name evidence="3" type="ORF">ACH4F9_41720</name>
</gene>
<evidence type="ECO:0008006" key="5">
    <source>
        <dbReference type="Google" id="ProtNLM"/>
    </source>
</evidence>
<dbReference type="EMBL" id="JBIRGQ010000012">
    <property type="protein sequence ID" value="MFH8551517.1"/>
    <property type="molecule type" value="Genomic_DNA"/>
</dbReference>
<dbReference type="RefSeq" id="WP_397718477.1">
    <property type="nucleotide sequence ID" value="NZ_JBIRGN010000012.1"/>
</dbReference>
<dbReference type="Proteomes" id="UP001610818">
    <property type="component" value="Unassembled WGS sequence"/>
</dbReference>
<keyword evidence="2" id="KW-0812">Transmembrane</keyword>
<feature type="compositionally biased region" description="Pro residues" evidence="1">
    <location>
        <begin position="44"/>
        <end position="55"/>
    </location>
</feature>
<sequence length="263" mass="27785">MSMPPSPSGGFGAVPPAYGQMPPQPPYNPASLPQQGPPYGLQPYPSPPSWDVPPPGRRTGRVVALVGAGVLVVVLGMVGFAVFGGVGFPEAKYRLRVPAELAAGTFTLDADLSDTAGRQIVEENRNRSHVRNPTAVVGSYTGQGEQDGSRLVVSGLYGRFRSPAETRDDVIEGAEEADGATVAVPARDVAVRGSDVPVECLVLTSEQDGTVRNVPMCVWGDDNTSASVGVVTDENVYQDPEDVDLEKVARTTLQVREEMREPG</sequence>
<evidence type="ECO:0000256" key="1">
    <source>
        <dbReference type="SAM" id="MobiDB-lite"/>
    </source>
</evidence>
<comment type="caution">
    <text evidence="3">The sequence shown here is derived from an EMBL/GenBank/DDBJ whole genome shotgun (WGS) entry which is preliminary data.</text>
</comment>
<keyword evidence="4" id="KW-1185">Reference proteome</keyword>
<organism evidence="3 4">
    <name type="scientific">Streptomyces longisporoflavus</name>
    <dbReference type="NCBI Taxonomy" id="28044"/>
    <lineage>
        <taxon>Bacteria</taxon>
        <taxon>Bacillati</taxon>
        <taxon>Actinomycetota</taxon>
        <taxon>Actinomycetes</taxon>
        <taxon>Kitasatosporales</taxon>
        <taxon>Streptomycetaceae</taxon>
        <taxon>Streptomyces</taxon>
    </lineage>
</organism>
<reference evidence="3 4" key="1">
    <citation type="submission" date="2024-10" db="EMBL/GenBank/DDBJ databases">
        <title>The Natural Products Discovery Center: Release of the First 8490 Sequenced Strains for Exploring Actinobacteria Biosynthetic Diversity.</title>
        <authorList>
            <person name="Kalkreuter E."/>
            <person name="Kautsar S.A."/>
            <person name="Yang D."/>
            <person name="Bader C.D."/>
            <person name="Teijaro C.N."/>
            <person name="Fluegel L."/>
            <person name="Davis C.M."/>
            <person name="Simpson J.R."/>
            <person name="Lauterbach L."/>
            <person name="Steele A.D."/>
            <person name="Gui C."/>
            <person name="Meng S."/>
            <person name="Li G."/>
            <person name="Viehrig K."/>
            <person name="Ye F."/>
            <person name="Su P."/>
            <person name="Kiefer A.F."/>
            <person name="Nichols A."/>
            <person name="Cepeda A.J."/>
            <person name="Yan W."/>
            <person name="Fan B."/>
            <person name="Jiang Y."/>
            <person name="Adhikari A."/>
            <person name="Zheng C.-J."/>
            <person name="Schuster L."/>
            <person name="Cowan T.M."/>
            <person name="Smanski M.J."/>
            <person name="Chevrette M.G."/>
            <person name="De Carvalho L.P.S."/>
            <person name="Shen B."/>
        </authorList>
    </citation>
    <scope>NUCLEOTIDE SEQUENCE [LARGE SCALE GENOMIC DNA]</scope>
    <source>
        <strain evidence="3 4">NPDC017990</strain>
    </source>
</reference>
<proteinExistence type="predicted"/>
<accession>A0ABW7R2N3</accession>
<keyword evidence="2" id="KW-1133">Transmembrane helix</keyword>